<dbReference type="GO" id="GO:0016491">
    <property type="term" value="F:oxidoreductase activity"/>
    <property type="evidence" value="ECO:0007669"/>
    <property type="project" value="UniProtKB-KW"/>
</dbReference>
<name>A0A2P5DQQ9_PARAD</name>
<evidence type="ECO:0000313" key="4">
    <source>
        <dbReference type="EMBL" id="PON75620.1"/>
    </source>
</evidence>
<evidence type="ECO:0000256" key="1">
    <source>
        <dbReference type="ARBA" id="ARBA00022857"/>
    </source>
</evidence>
<dbReference type="Pfam" id="PF13561">
    <property type="entry name" value="adh_short_C2"/>
    <property type="match status" value="1"/>
</dbReference>
<dbReference type="Gene3D" id="3.40.50.720">
    <property type="entry name" value="NAD(P)-binding Rossmann-like Domain"/>
    <property type="match status" value="2"/>
</dbReference>
<dbReference type="InterPro" id="IPR002347">
    <property type="entry name" value="SDR_fam"/>
</dbReference>
<dbReference type="EMBL" id="JXTB01000023">
    <property type="protein sequence ID" value="PON75620.1"/>
    <property type="molecule type" value="Genomic_DNA"/>
</dbReference>
<evidence type="ECO:0000313" key="5">
    <source>
        <dbReference type="Proteomes" id="UP000237105"/>
    </source>
</evidence>
<sequence>MGPVEWDNNNNTRWSLGGMTALVTGGTRGIGLPIVEELLGLEARVYTCSRNVEELDRCLLGWKDLGFEVSGSVCDVSNGAQREAIMETVSSLAHPLLKASGKGSVVSRSSVSGFLSHLSPCPAREQLKELSISLQEIWLVLSNKEYLEAVYARTPLRRLGYPTEVSSVVAFLCLPASSYITGQVRYCGGIGRTGAALYICARNKAQLNEWLHEWEKKGFRVSGSVCGLVSEADRTELANKINNVGTNVWKPTLELTAGDFSSHENKS</sequence>
<dbReference type="PRINTS" id="PR00081">
    <property type="entry name" value="GDHRDH"/>
</dbReference>
<evidence type="ECO:0000256" key="2">
    <source>
        <dbReference type="ARBA" id="ARBA00023002"/>
    </source>
</evidence>
<keyword evidence="1" id="KW-0521">NADP</keyword>
<dbReference type="Proteomes" id="UP000237105">
    <property type="component" value="Unassembled WGS sequence"/>
</dbReference>
<dbReference type="STRING" id="3476.A0A2P5DQQ9"/>
<reference evidence="5" key="1">
    <citation type="submission" date="2016-06" db="EMBL/GenBank/DDBJ databases">
        <title>Parallel loss of symbiosis genes in relatives of nitrogen-fixing non-legume Parasponia.</title>
        <authorList>
            <person name="Van Velzen R."/>
            <person name="Holmer R."/>
            <person name="Bu F."/>
            <person name="Rutten L."/>
            <person name="Van Zeijl A."/>
            <person name="Liu W."/>
            <person name="Santuari L."/>
            <person name="Cao Q."/>
            <person name="Sharma T."/>
            <person name="Shen D."/>
            <person name="Roswanjaya Y."/>
            <person name="Wardhani T."/>
            <person name="Kalhor M.S."/>
            <person name="Jansen J."/>
            <person name="Van den Hoogen J."/>
            <person name="Gungor B."/>
            <person name="Hartog M."/>
            <person name="Hontelez J."/>
            <person name="Verver J."/>
            <person name="Yang W.-C."/>
            <person name="Schijlen E."/>
            <person name="Repin R."/>
            <person name="Schilthuizen M."/>
            <person name="Schranz E."/>
            <person name="Heidstra R."/>
            <person name="Miyata K."/>
            <person name="Fedorova E."/>
            <person name="Kohlen W."/>
            <person name="Bisseling T."/>
            <person name="Smit S."/>
            <person name="Geurts R."/>
        </authorList>
    </citation>
    <scope>NUCLEOTIDE SEQUENCE [LARGE SCALE GENOMIC DNA]</scope>
    <source>
        <strain evidence="5">cv. WU1-14</strain>
    </source>
</reference>
<evidence type="ECO:0000256" key="3">
    <source>
        <dbReference type="ARBA" id="ARBA00025714"/>
    </source>
</evidence>
<keyword evidence="2" id="KW-0560">Oxidoreductase</keyword>
<dbReference type="InterPro" id="IPR036291">
    <property type="entry name" value="NAD(P)-bd_dom_sf"/>
</dbReference>
<comment type="similarity">
    <text evidence="3">Belongs to the short-chain dehydrogenases/reductases (SDR) family. SDR65C subfamily.</text>
</comment>
<organism evidence="4 5">
    <name type="scientific">Parasponia andersonii</name>
    <name type="common">Sponia andersonii</name>
    <dbReference type="NCBI Taxonomy" id="3476"/>
    <lineage>
        <taxon>Eukaryota</taxon>
        <taxon>Viridiplantae</taxon>
        <taxon>Streptophyta</taxon>
        <taxon>Embryophyta</taxon>
        <taxon>Tracheophyta</taxon>
        <taxon>Spermatophyta</taxon>
        <taxon>Magnoliopsida</taxon>
        <taxon>eudicotyledons</taxon>
        <taxon>Gunneridae</taxon>
        <taxon>Pentapetalae</taxon>
        <taxon>rosids</taxon>
        <taxon>fabids</taxon>
        <taxon>Rosales</taxon>
        <taxon>Cannabaceae</taxon>
        <taxon>Parasponia</taxon>
    </lineage>
</organism>
<dbReference type="InterPro" id="IPR045000">
    <property type="entry name" value="TR"/>
</dbReference>
<keyword evidence="5" id="KW-1185">Reference proteome</keyword>
<dbReference type="AlphaFoldDB" id="A0A2P5DQQ9"/>
<dbReference type="Pfam" id="PF00106">
    <property type="entry name" value="adh_short"/>
    <property type="match status" value="1"/>
</dbReference>
<dbReference type="SUPFAM" id="SSF51735">
    <property type="entry name" value="NAD(P)-binding Rossmann-fold domains"/>
    <property type="match status" value="2"/>
</dbReference>
<dbReference type="OrthoDB" id="417891at2759"/>
<dbReference type="PANTHER" id="PTHR42898:SF2">
    <property type="entry name" value="ENOYL-(ACYL CARRIER) REDUCTASE"/>
    <property type="match status" value="1"/>
</dbReference>
<gene>
    <name evidence="4" type="ORF">PanWU01x14_042450</name>
</gene>
<accession>A0A2P5DQQ9</accession>
<proteinExistence type="inferred from homology"/>
<protein>
    <submittedName>
        <fullName evidence="4">Short-chain dehydrogenase/reductase</fullName>
    </submittedName>
</protein>
<comment type="caution">
    <text evidence="4">The sequence shown here is derived from an EMBL/GenBank/DDBJ whole genome shotgun (WGS) entry which is preliminary data.</text>
</comment>
<dbReference type="PANTHER" id="PTHR42898">
    <property type="entry name" value="TROPINONE REDUCTASE"/>
    <property type="match status" value="1"/>
</dbReference>